<dbReference type="AlphaFoldDB" id="A0ABD3PDY8"/>
<proteinExistence type="predicted"/>
<reference evidence="1 2" key="1">
    <citation type="submission" date="2024-10" db="EMBL/GenBank/DDBJ databases">
        <title>Updated reference genomes for cyclostephanoid diatoms.</title>
        <authorList>
            <person name="Roberts W.R."/>
            <person name="Alverson A.J."/>
        </authorList>
    </citation>
    <scope>NUCLEOTIDE SEQUENCE [LARGE SCALE GENOMIC DNA]</scope>
    <source>
        <strain evidence="1 2">AJA010-31</strain>
    </source>
</reference>
<name>A0ABD3PDY8_9STRA</name>
<organism evidence="1 2">
    <name type="scientific">Cyclotella atomus</name>
    <dbReference type="NCBI Taxonomy" id="382360"/>
    <lineage>
        <taxon>Eukaryota</taxon>
        <taxon>Sar</taxon>
        <taxon>Stramenopiles</taxon>
        <taxon>Ochrophyta</taxon>
        <taxon>Bacillariophyta</taxon>
        <taxon>Coscinodiscophyceae</taxon>
        <taxon>Thalassiosirophycidae</taxon>
        <taxon>Stephanodiscales</taxon>
        <taxon>Stephanodiscaceae</taxon>
        <taxon>Cyclotella</taxon>
    </lineage>
</organism>
<dbReference type="EMBL" id="JALLPJ020000672">
    <property type="protein sequence ID" value="KAL3785928.1"/>
    <property type="molecule type" value="Genomic_DNA"/>
</dbReference>
<gene>
    <name evidence="1" type="ORF">ACHAWO_001221</name>
</gene>
<keyword evidence="2" id="KW-1185">Reference proteome</keyword>
<evidence type="ECO:0000313" key="2">
    <source>
        <dbReference type="Proteomes" id="UP001530400"/>
    </source>
</evidence>
<protein>
    <submittedName>
        <fullName evidence="1">Uncharacterized protein</fullName>
    </submittedName>
</protein>
<sequence length="295" mass="33474">MRYGLHHQHRKQRWSVTVNGVLASVPGGVCSEKERTAYEMYQYLSDTIAKNDGGVSEDDGRMLLRLFTAARQFEHGATTQQKLPLKLELVTSLEPEFAKWAHKQLTSYVGQGPVRAAAQPQLQLQQQAFQAEVYLNSVTQVFTEFASTQRTAWSEQAKKSEEGKTYNEYNIAALCGFCGVTYPGQCPAIYPMFKLSKNIEDARANIMRGMEVFADEEKLKLDRGIYLTDEVEKDIMKIRPNPFGTIGTAECSDREVSNLVVLPRTNEEIEKMRMLERAVEESKCSRTQQPQPIFI</sequence>
<evidence type="ECO:0000313" key="1">
    <source>
        <dbReference type="EMBL" id="KAL3785928.1"/>
    </source>
</evidence>
<accession>A0ABD3PDY8</accession>
<dbReference type="Proteomes" id="UP001530400">
    <property type="component" value="Unassembled WGS sequence"/>
</dbReference>
<comment type="caution">
    <text evidence="1">The sequence shown here is derived from an EMBL/GenBank/DDBJ whole genome shotgun (WGS) entry which is preliminary data.</text>
</comment>